<feature type="domain" description="Double zinc ribbon" evidence="3">
    <location>
        <begin position="10"/>
        <end position="68"/>
    </location>
</feature>
<keyword evidence="5" id="KW-1185">Reference proteome</keyword>
<dbReference type="PANTHER" id="PTHR47505">
    <property type="entry name" value="DNA UTILIZATION PROTEIN YHGH"/>
    <property type="match status" value="1"/>
</dbReference>
<dbReference type="InterPro" id="IPR051910">
    <property type="entry name" value="ComF/GntX_DNA_util-trans"/>
</dbReference>
<protein>
    <submittedName>
        <fullName evidence="4">ComF family protein</fullName>
    </submittedName>
</protein>
<dbReference type="Pfam" id="PF00156">
    <property type="entry name" value="Pribosyltran"/>
    <property type="match status" value="1"/>
</dbReference>
<dbReference type="CDD" id="cd06223">
    <property type="entry name" value="PRTases_typeI"/>
    <property type="match status" value="1"/>
</dbReference>
<feature type="domain" description="Phosphoribosyltransferase" evidence="2">
    <location>
        <begin position="197"/>
        <end position="237"/>
    </location>
</feature>
<dbReference type="PANTHER" id="PTHR47505:SF1">
    <property type="entry name" value="DNA UTILIZATION PROTEIN YHGH"/>
    <property type="match status" value="1"/>
</dbReference>
<organism evidence="4 5">
    <name type="scientific">Vallitalea pronyensis</name>
    <dbReference type="NCBI Taxonomy" id="1348613"/>
    <lineage>
        <taxon>Bacteria</taxon>
        <taxon>Bacillati</taxon>
        <taxon>Bacillota</taxon>
        <taxon>Clostridia</taxon>
        <taxon>Lachnospirales</taxon>
        <taxon>Vallitaleaceae</taxon>
        <taxon>Vallitalea</taxon>
    </lineage>
</organism>
<dbReference type="Proteomes" id="UP000683246">
    <property type="component" value="Chromosome"/>
</dbReference>
<dbReference type="KEGG" id="vpy:HZI73_03720"/>
<dbReference type="Pfam" id="PF18912">
    <property type="entry name" value="DZR_2"/>
    <property type="match status" value="1"/>
</dbReference>
<dbReference type="Gene3D" id="3.40.50.2020">
    <property type="match status" value="1"/>
</dbReference>
<sequence>MLFREIGKGLLDIVYPKRCPMCLEVIPIHEEEAICSACVDGLPYISEPRCEKCSKPVFDQDVALCFDCSKSEHYYRKGWALWLYEGKVRQALYRLKNNNNKNNGRIFAKEVVTLYYRDIIHASIDMIIPVPLHPKKYKKRGYNQAKIIADAVSEAMDIPCEDGCLIRTMNTQPQKHLSDLGRIENMQKAFQVIEPACIDNKRILLCDDIYTTGSTINGCAKALLRHGASEVYFITLAIGKGF</sequence>
<evidence type="ECO:0000259" key="3">
    <source>
        <dbReference type="Pfam" id="PF18912"/>
    </source>
</evidence>
<evidence type="ECO:0000313" key="4">
    <source>
        <dbReference type="EMBL" id="QUI21447.1"/>
    </source>
</evidence>
<evidence type="ECO:0000313" key="5">
    <source>
        <dbReference type="Proteomes" id="UP000683246"/>
    </source>
</evidence>
<gene>
    <name evidence="4" type="ORF">HZI73_03720</name>
</gene>
<proteinExistence type="inferred from homology"/>
<evidence type="ECO:0000259" key="2">
    <source>
        <dbReference type="Pfam" id="PF00156"/>
    </source>
</evidence>
<dbReference type="InterPro" id="IPR029057">
    <property type="entry name" value="PRTase-like"/>
</dbReference>
<dbReference type="SUPFAM" id="SSF53271">
    <property type="entry name" value="PRTase-like"/>
    <property type="match status" value="1"/>
</dbReference>
<evidence type="ECO:0000256" key="1">
    <source>
        <dbReference type="ARBA" id="ARBA00008007"/>
    </source>
</evidence>
<name>A0A8J8SFK6_9FIRM</name>
<dbReference type="InterPro" id="IPR000836">
    <property type="entry name" value="PRTase_dom"/>
</dbReference>
<comment type="similarity">
    <text evidence="1">Belongs to the ComF/GntX family.</text>
</comment>
<dbReference type="AlphaFoldDB" id="A0A8J8SFK6"/>
<reference evidence="4" key="1">
    <citation type="submission" date="2020-07" db="EMBL/GenBank/DDBJ databases">
        <title>Vallitalea pronyensis genome.</title>
        <authorList>
            <person name="Postec A."/>
        </authorList>
    </citation>
    <scope>NUCLEOTIDE SEQUENCE</scope>
    <source>
        <strain evidence="4">FatNI3</strain>
    </source>
</reference>
<dbReference type="EMBL" id="CP058649">
    <property type="protein sequence ID" value="QUI21447.1"/>
    <property type="molecule type" value="Genomic_DNA"/>
</dbReference>
<dbReference type="RefSeq" id="WP_212696917.1">
    <property type="nucleotide sequence ID" value="NZ_CP058649.1"/>
</dbReference>
<dbReference type="InterPro" id="IPR044005">
    <property type="entry name" value="DZR_2"/>
</dbReference>
<accession>A0A8J8SFK6</accession>